<organism evidence="3 4">
    <name type="scientific">Colocasia esculenta</name>
    <name type="common">Wild taro</name>
    <name type="synonym">Arum esculentum</name>
    <dbReference type="NCBI Taxonomy" id="4460"/>
    <lineage>
        <taxon>Eukaryota</taxon>
        <taxon>Viridiplantae</taxon>
        <taxon>Streptophyta</taxon>
        <taxon>Embryophyta</taxon>
        <taxon>Tracheophyta</taxon>
        <taxon>Spermatophyta</taxon>
        <taxon>Magnoliopsida</taxon>
        <taxon>Liliopsida</taxon>
        <taxon>Araceae</taxon>
        <taxon>Aroideae</taxon>
        <taxon>Colocasieae</taxon>
        <taxon>Colocasia</taxon>
    </lineage>
</organism>
<evidence type="ECO:0000313" key="3">
    <source>
        <dbReference type="EMBL" id="MQL98530.1"/>
    </source>
</evidence>
<protein>
    <submittedName>
        <fullName evidence="3">Uncharacterized protein</fullName>
    </submittedName>
</protein>
<accession>A0A843VYI3</accession>
<feature type="region of interest" description="Disordered" evidence="2">
    <location>
        <begin position="183"/>
        <end position="212"/>
    </location>
</feature>
<gene>
    <name evidence="3" type="ORF">Taro_031242</name>
</gene>
<dbReference type="Proteomes" id="UP000652761">
    <property type="component" value="Unassembled WGS sequence"/>
</dbReference>
<name>A0A843VYI3_COLES</name>
<feature type="region of interest" description="Disordered" evidence="2">
    <location>
        <begin position="333"/>
        <end position="404"/>
    </location>
</feature>
<dbReference type="AlphaFoldDB" id="A0A843VYI3"/>
<proteinExistence type="predicted"/>
<reference evidence="3" key="1">
    <citation type="submission" date="2017-07" db="EMBL/GenBank/DDBJ databases">
        <title>Taro Niue Genome Assembly and Annotation.</title>
        <authorList>
            <person name="Atibalentja N."/>
            <person name="Keating K."/>
            <person name="Fields C.J."/>
        </authorList>
    </citation>
    <scope>NUCLEOTIDE SEQUENCE</scope>
    <source>
        <strain evidence="3">Niue_2</strain>
        <tissue evidence="3">Leaf</tissue>
    </source>
</reference>
<evidence type="ECO:0000256" key="2">
    <source>
        <dbReference type="SAM" id="MobiDB-lite"/>
    </source>
</evidence>
<sequence>MLGSLFSAPVRQSGRLGAADFDESWPIYTFQPWGEGILHGRALCPLHSIGILAEINTISGTSWTDYKRPLTATPTWMWFGSRIWGRVMRDSRGWCRPAPTSVGRCGCMHSTSCYLFTYSSASAHSAFERVPWCSPSETSFADRINNWEHRGKSVKSDATTDDAYLQAYALKYGGKVYKSARHQRVRLQRSRPYSTQRYKIGRRRREEGAGESEEHRSRRCFLFTSRRGSPSLREAQLARAVLRAKEAQRHLEERGQRDELQREIETTRGERDQLHIRAEAAEARVAEATMELAALRVQRSLEDQEEVTRLCAELLAQQAVARSLQEIVTAIGRSHSRSRSGASASRATGAPVGQYLVGSSSRRRNEEEERRRRGEWSAQRGRGGGEMPPPPDRQEGSEESGGGQ</sequence>
<comment type="caution">
    <text evidence="3">The sequence shown here is derived from an EMBL/GenBank/DDBJ whole genome shotgun (WGS) entry which is preliminary data.</text>
</comment>
<feature type="compositionally biased region" description="Basic and acidic residues" evidence="2">
    <location>
        <begin position="363"/>
        <end position="375"/>
    </location>
</feature>
<keyword evidence="4" id="KW-1185">Reference proteome</keyword>
<evidence type="ECO:0000256" key="1">
    <source>
        <dbReference type="SAM" id="Coils"/>
    </source>
</evidence>
<feature type="compositionally biased region" description="Low complexity" evidence="2">
    <location>
        <begin position="339"/>
        <end position="350"/>
    </location>
</feature>
<keyword evidence="1" id="KW-0175">Coiled coil</keyword>
<evidence type="ECO:0000313" key="4">
    <source>
        <dbReference type="Proteomes" id="UP000652761"/>
    </source>
</evidence>
<dbReference type="EMBL" id="NMUH01002202">
    <property type="protein sequence ID" value="MQL98530.1"/>
    <property type="molecule type" value="Genomic_DNA"/>
</dbReference>
<feature type="coiled-coil region" evidence="1">
    <location>
        <begin position="257"/>
        <end position="298"/>
    </location>
</feature>